<dbReference type="EMBL" id="JARKIK010000004">
    <property type="protein sequence ID" value="KAK8752562.1"/>
    <property type="molecule type" value="Genomic_DNA"/>
</dbReference>
<sequence>RLWAVSVLQEGMEVWSRSWLVDKFRSPYMCRVSVKIDEWCMVPSLTHPMMRRLPAWKCVYDPWCDALVYIETAPPLITRLTVLMVALAVSILLVWAPRLFAYRPSHPYVLCVRRNTPRRVLVLAALGALFQLLLDHCLIFVLPPHLQLSRITSFIVFCCSTLLMTVVLVVRVQTIERRQPYTTRALHLGEAKTIQSQPRTDAVSSDTHSRQHSTRKHADYSYTVPYIYRDNILNAAYTLPEICQHLVTDNTL</sequence>
<comment type="caution">
    <text evidence="3">The sequence shown here is derived from an EMBL/GenBank/DDBJ whole genome shotgun (WGS) entry which is preliminary data.</text>
</comment>
<keyword evidence="2" id="KW-1133">Transmembrane helix</keyword>
<feature type="non-terminal residue" evidence="3">
    <location>
        <position position="1"/>
    </location>
</feature>
<feature type="transmembrane region" description="Helical" evidence="2">
    <location>
        <begin position="120"/>
        <end position="142"/>
    </location>
</feature>
<feature type="region of interest" description="Disordered" evidence="1">
    <location>
        <begin position="194"/>
        <end position="216"/>
    </location>
</feature>
<name>A0AAW0YLP2_CHEQU</name>
<evidence type="ECO:0000256" key="1">
    <source>
        <dbReference type="SAM" id="MobiDB-lite"/>
    </source>
</evidence>
<evidence type="ECO:0000313" key="3">
    <source>
        <dbReference type="EMBL" id="KAK8752562.1"/>
    </source>
</evidence>
<evidence type="ECO:0000256" key="2">
    <source>
        <dbReference type="SAM" id="Phobius"/>
    </source>
</evidence>
<dbReference type="Proteomes" id="UP001445076">
    <property type="component" value="Unassembled WGS sequence"/>
</dbReference>
<feature type="transmembrane region" description="Helical" evidence="2">
    <location>
        <begin position="76"/>
        <end position="100"/>
    </location>
</feature>
<feature type="compositionally biased region" description="Polar residues" evidence="1">
    <location>
        <begin position="194"/>
        <end position="206"/>
    </location>
</feature>
<reference evidence="3 4" key="1">
    <citation type="journal article" date="2024" name="BMC Genomics">
        <title>Genome assembly of redclaw crayfish (Cherax quadricarinatus) provides insights into its immune adaptation and hypoxia tolerance.</title>
        <authorList>
            <person name="Liu Z."/>
            <person name="Zheng J."/>
            <person name="Li H."/>
            <person name="Fang K."/>
            <person name="Wang S."/>
            <person name="He J."/>
            <person name="Zhou D."/>
            <person name="Weng S."/>
            <person name="Chi M."/>
            <person name="Gu Z."/>
            <person name="He J."/>
            <person name="Li F."/>
            <person name="Wang M."/>
        </authorList>
    </citation>
    <scope>NUCLEOTIDE SEQUENCE [LARGE SCALE GENOMIC DNA]</scope>
    <source>
        <strain evidence="3">ZL_2023a</strain>
    </source>
</reference>
<evidence type="ECO:0000313" key="4">
    <source>
        <dbReference type="Proteomes" id="UP001445076"/>
    </source>
</evidence>
<feature type="transmembrane region" description="Helical" evidence="2">
    <location>
        <begin position="148"/>
        <end position="170"/>
    </location>
</feature>
<protein>
    <submittedName>
        <fullName evidence="3">Uncharacterized protein</fullName>
    </submittedName>
</protein>
<accession>A0AAW0YLP2</accession>
<keyword evidence="4" id="KW-1185">Reference proteome</keyword>
<proteinExistence type="predicted"/>
<gene>
    <name evidence="3" type="ORF">OTU49_006188</name>
</gene>
<dbReference type="AlphaFoldDB" id="A0AAW0YLP2"/>
<keyword evidence="2" id="KW-0812">Transmembrane</keyword>
<keyword evidence="2" id="KW-0472">Membrane</keyword>
<organism evidence="3 4">
    <name type="scientific">Cherax quadricarinatus</name>
    <name type="common">Australian red claw crayfish</name>
    <dbReference type="NCBI Taxonomy" id="27406"/>
    <lineage>
        <taxon>Eukaryota</taxon>
        <taxon>Metazoa</taxon>
        <taxon>Ecdysozoa</taxon>
        <taxon>Arthropoda</taxon>
        <taxon>Crustacea</taxon>
        <taxon>Multicrustacea</taxon>
        <taxon>Malacostraca</taxon>
        <taxon>Eumalacostraca</taxon>
        <taxon>Eucarida</taxon>
        <taxon>Decapoda</taxon>
        <taxon>Pleocyemata</taxon>
        <taxon>Astacidea</taxon>
        <taxon>Parastacoidea</taxon>
        <taxon>Parastacidae</taxon>
        <taxon>Cherax</taxon>
    </lineage>
</organism>